<dbReference type="Pfam" id="PF00849">
    <property type="entry name" value="PseudoU_synth_2"/>
    <property type="match status" value="1"/>
</dbReference>
<feature type="domain" description="Pseudouridine synthase RsuA/RluA-like" evidence="5">
    <location>
        <begin position="100"/>
        <end position="250"/>
    </location>
</feature>
<evidence type="ECO:0000256" key="3">
    <source>
        <dbReference type="PROSITE-ProRule" id="PRU00182"/>
    </source>
</evidence>
<keyword evidence="7" id="KW-1185">Reference proteome</keyword>
<evidence type="ECO:0000313" key="7">
    <source>
        <dbReference type="Proteomes" id="UP001235840"/>
    </source>
</evidence>
<evidence type="ECO:0000313" key="6">
    <source>
        <dbReference type="EMBL" id="MDQ0168140.1"/>
    </source>
</evidence>
<evidence type="ECO:0000256" key="2">
    <source>
        <dbReference type="ARBA" id="ARBA00010876"/>
    </source>
</evidence>
<evidence type="ECO:0000256" key="4">
    <source>
        <dbReference type="RuleBase" id="RU362028"/>
    </source>
</evidence>
<comment type="catalytic activity">
    <reaction evidence="1 4">
        <text>a uridine in RNA = a pseudouridine in RNA</text>
        <dbReference type="Rhea" id="RHEA:48348"/>
        <dbReference type="Rhea" id="RHEA-COMP:12068"/>
        <dbReference type="Rhea" id="RHEA-COMP:12069"/>
        <dbReference type="ChEBI" id="CHEBI:65314"/>
        <dbReference type="ChEBI" id="CHEBI:65315"/>
    </reaction>
</comment>
<dbReference type="EMBL" id="JAUSTY010000024">
    <property type="protein sequence ID" value="MDQ0168140.1"/>
    <property type="molecule type" value="Genomic_DNA"/>
</dbReference>
<dbReference type="PANTHER" id="PTHR21600:SF35">
    <property type="entry name" value="PSEUDOURIDINE SYNTHASE"/>
    <property type="match status" value="1"/>
</dbReference>
<organism evidence="6 7">
    <name type="scientific">Caldalkalibacillus horti</name>
    <dbReference type="NCBI Taxonomy" id="77523"/>
    <lineage>
        <taxon>Bacteria</taxon>
        <taxon>Bacillati</taxon>
        <taxon>Bacillota</taxon>
        <taxon>Bacilli</taxon>
        <taxon>Bacillales</taxon>
        <taxon>Bacillaceae</taxon>
        <taxon>Caldalkalibacillus</taxon>
    </lineage>
</organism>
<evidence type="ECO:0000259" key="5">
    <source>
        <dbReference type="Pfam" id="PF00849"/>
    </source>
</evidence>
<dbReference type="SUPFAM" id="SSF55120">
    <property type="entry name" value="Pseudouridine synthase"/>
    <property type="match status" value="1"/>
</dbReference>
<gene>
    <name evidence="6" type="ORF">J2S11_004092</name>
</gene>
<protein>
    <recommendedName>
        <fullName evidence="4">Pseudouridine synthase</fullName>
        <ecNumber evidence="4">5.4.99.-</ecNumber>
    </recommendedName>
</protein>
<proteinExistence type="inferred from homology"/>
<comment type="similarity">
    <text evidence="2 4">Belongs to the pseudouridine synthase RluA family.</text>
</comment>
<dbReference type="InterPro" id="IPR050188">
    <property type="entry name" value="RluA_PseudoU_synthase"/>
</dbReference>
<dbReference type="GO" id="GO:0160140">
    <property type="term" value="F:23S rRNA pseudouridine(1911/1915/1917) synthase activity"/>
    <property type="evidence" value="ECO:0007669"/>
    <property type="project" value="UniProtKB-EC"/>
</dbReference>
<keyword evidence="3" id="KW-0694">RNA-binding</keyword>
<dbReference type="NCBIfam" id="TIGR00005">
    <property type="entry name" value="rluA_subfam"/>
    <property type="match status" value="1"/>
</dbReference>
<dbReference type="Proteomes" id="UP001235840">
    <property type="component" value="Unassembled WGS sequence"/>
</dbReference>
<keyword evidence="4 6" id="KW-0413">Isomerase</keyword>
<dbReference type="RefSeq" id="WP_307397659.1">
    <property type="nucleotide sequence ID" value="NZ_BAAADK010000047.1"/>
</dbReference>
<dbReference type="EC" id="5.4.99.-" evidence="4"/>
<dbReference type="InterPro" id="IPR006224">
    <property type="entry name" value="PsdUridine_synth_RluA-like_CS"/>
</dbReference>
<dbReference type="Gene3D" id="3.30.2350.10">
    <property type="entry name" value="Pseudouridine synthase"/>
    <property type="match status" value="1"/>
</dbReference>
<reference evidence="6 7" key="1">
    <citation type="submission" date="2023-07" db="EMBL/GenBank/DDBJ databases">
        <title>Genomic Encyclopedia of Type Strains, Phase IV (KMG-IV): sequencing the most valuable type-strain genomes for metagenomic binning, comparative biology and taxonomic classification.</title>
        <authorList>
            <person name="Goeker M."/>
        </authorList>
    </citation>
    <scope>NUCLEOTIDE SEQUENCE [LARGE SCALE GENOMIC DNA]</scope>
    <source>
        <strain evidence="6 7">DSM 12751</strain>
    </source>
</reference>
<accession>A0ABT9W4T3</accession>
<dbReference type="CDD" id="cd02869">
    <property type="entry name" value="PseudoU_synth_RluA_like"/>
    <property type="match status" value="1"/>
</dbReference>
<dbReference type="InterPro" id="IPR020103">
    <property type="entry name" value="PsdUridine_synth_cat_dom_sf"/>
</dbReference>
<dbReference type="PANTHER" id="PTHR21600">
    <property type="entry name" value="MITOCHONDRIAL RNA PSEUDOURIDINE SYNTHASE"/>
    <property type="match status" value="1"/>
</dbReference>
<dbReference type="InterPro" id="IPR006145">
    <property type="entry name" value="PsdUridine_synth_RsuA/RluA"/>
</dbReference>
<name>A0ABT9W4T3_9BACI</name>
<dbReference type="PROSITE" id="PS01129">
    <property type="entry name" value="PSI_RLU"/>
    <property type="match status" value="1"/>
</dbReference>
<comment type="caution">
    <text evidence="6">The sequence shown here is derived from an EMBL/GenBank/DDBJ whole genome shotgun (WGS) entry which is preliminary data.</text>
</comment>
<comment type="function">
    <text evidence="4">Responsible for synthesis of pseudouridine from uracil.</text>
</comment>
<dbReference type="PROSITE" id="PS50889">
    <property type="entry name" value="S4"/>
    <property type="match status" value="1"/>
</dbReference>
<sequence length="309" mass="35335">MDKNIKESNNQNNHKLTFTVKQGQEGLLREFLLEHQQLSRKSLSQIKHKGDLKLNGQSVTVRAVVKEGDQVEVIYPVEQGSAYLHPEPIPLEILFEDEYIMLINKPPGMCVHPTFSNLSGTLANGVLYYWQQKGLQQTFHPVNRIDKDTSGIVLIAQNKYSHQQLSIEQKKGALKRKYYACVHGIIKQEKGTIDTPIGRSPDSIITREVREDGQHAITHFKVLRRFADYTWVEIELETGRTHQIRVHFSSIGHPLLGDDLYGGRRDKIQRQALHAYYTSFLHPASKSTVIYEAPLAQDMEMLLQKKTSP</sequence>
<evidence type="ECO:0000256" key="1">
    <source>
        <dbReference type="ARBA" id="ARBA00000073"/>
    </source>
</evidence>
<dbReference type="InterPro" id="IPR006225">
    <property type="entry name" value="PsdUridine_synth_RluC/D"/>
</dbReference>